<protein>
    <submittedName>
        <fullName evidence="6">Interleukin 17a/f1</fullName>
    </submittedName>
</protein>
<dbReference type="Ensembl" id="ENSPNAT00000007061.2">
    <property type="protein sequence ID" value="ENSPNAP00000004402.2"/>
    <property type="gene ID" value="ENSPNAG00000010844.2"/>
</dbReference>
<comment type="similarity">
    <text evidence="2">Belongs to the IL-17 family.</text>
</comment>
<evidence type="ECO:0000256" key="1">
    <source>
        <dbReference type="ARBA" id="ARBA00004613"/>
    </source>
</evidence>
<reference evidence="6" key="2">
    <citation type="submission" date="2025-08" db="UniProtKB">
        <authorList>
            <consortium name="Ensembl"/>
        </authorList>
    </citation>
    <scope>IDENTIFICATION</scope>
</reference>
<dbReference type="GO" id="GO:0005576">
    <property type="term" value="C:extracellular region"/>
    <property type="evidence" value="ECO:0007669"/>
    <property type="project" value="UniProtKB-SubCell"/>
</dbReference>
<feature type="signal peptide" evidence="5">
    <location>
        <begin position="1"/>
        <end position="25"/>
    </location>
</feature>
<dbReference type="GO" id="GO:0005125">
    <property type="term" value="F:cytokine activity"/>
    <property type="evidence" value="ECO:0007669"/>
    <property type="project" value="InterPro"/>
</dbReference>
<sequence length="145" mass="16163">MKSVLNITLLTVVCVISMAVLGVRGASIVQNHPKQSDHKSRSYFLTLDNLDKDSASSIRPINNDSISPWEYTDYIPEVISTAKCLLTGCLNTKGEEILDVESKPIMRQILVLKKVKADEKSYQLKLAYKTISVGCTCVRPYVQQV</sequence>
<reference evidence="6 7" key="1">
    <citation type="submission" date="2020-10" db="EMBL/GenBank/DDBJ databases">
        <title>Pygocentrus nattereri (red-bellied piranha) genome, fPygNat1, primary haplotype.</title>
        <authorList>
            <person name="Myers G."/>
            <person name="Meyer A."/>
            <person name="Karagic N."/>
            <person name="Pippel M."/>
            <person name="Winkler S."/>
            <person name="Tracey A."/>
            <person name="Wood J."/>
            <person name="Formenti G."/>
            <person name="Howe K."/>
            <person name="Fedrigo O."/>
            <person name="Jarvis E.D."/>
        </authorList>
    </citation>
    <scope>NUCLEOTIDE SEQUENCE [LARGE SCALE GENOMIC DNA]</scope>
</reference>
<dbReference type="SUPFAM" id="SSF57501">
    <property type="entry name" value="Cystine-knot cytokines"/>
    <property type="match status" value="1"/>
</dbReference>
<feature type="chain" id="PRO_5043310324" evidence="5">
    <location>
        <begin position="26"/>
        <end position="145"/>
    </location>
</feature>
<dbReference type="Gene3D" id="2.10.90.10">
    <property type="entry name" value="Cystine-knot cytokines"/>
    <property type="match status" value="1"/>
</dbReference>
<evidence type="ECO:0000256" key="2">
    <source>
        <dbReference type="ARBA" id="ARBA00007236"/>
    </source>
</evidence>
<comment type="subcellular location">
    <subcellularLocation>
        <location evidence="1">Secreted</location>
    </subcellularLocation>
</comment>
<proteinExistence type="inferred from homology"/>
<keyword evidence="4 5" id="KW-0732">Signal</keyword>
<name>A0A3B4BXI6_PYGNA</name>
<keyword evidence="3" id="KW-0964">Secreted</keyword>
<evidence type="ECO:0000313" key="7">
    <source>
        <dbReference type="Proteomes" id="UP001501920"/>
    </source>
</evidence>
<dbReference type="STRING" id="42514.ENSPNAP00000004402"/>
<dbReference type="Pfam" id="PF06083">
    <property type="entry name" value="IL17"/>
    <property type="match status" value="1"/>
</dbReference>
<keyword evidence="7" id="KW-1185">Reference proteome</keyword>
<evidence type="ECO:0000256" key="4">
    <source>
        <dbReference type="ARBA" id="ARBA00022729"/>
    </source>
</evidence>
<evidence type="ECO:0000256" key="5">
    <source>
        <dbReference type="SAM" id="SignalP"/>
    </source>
</evidence>
<reference evidence="6" key="3">
    <citation type="submission" date="2025-09" db="UniProtKB">
        <authorList>
            <consortium name="Ensembl"/>
        </authorList>
    </citation>
    <scope>IDENTIFICATION</scope>
</reference>
<accession>A0A3B4BXI6</accession>
<dbReference type="Proteomes" id="UP001501920">
    <property type="component" value="Chromosome 10"/>
</dbReference>
<dbReference type="GeneTree" id="ENSGT00940000156618"/>
<organism evidence="6 7">
    <name type="scientific">Pygocentrus nattereri</name>
    <name type="common">Red-bellied piranha</name>
    <dbReference type="NCBI Taxonomy" id="42514"/>
    <lineage>
        <taxon>Eukaryota</taxon>
        <taxon>Metazoa</taxon>
        <taxon>Chordata</taxon>
        <taxon>Craniata</taxon>
        <taxon>Vertebrata</taxon>
        <taxon>Euteleostomi</taxon>
        <taxon>Actinopterygii</taxon>
        <taxon>Neopterygii</taxon>
        <taxon>Teleostei</taxon>
        <taxon>Ostariophysi</taxon>
        <taxon>Characiformes</taxon>
        <taxon>Characoidei</taxon>
        <taxon>Pygocentrus</taxon>
    </lineage>
</organism>
<dbReference type="AlphaFoldDB" id="A0A3B4BXI6"/>
<dbReference type="InterPro" id="IPR010345">
    <property type="entry name" value="IL-17_fam"/>
</dbReference>
<dbReference type="InterPro" id="IPR029034">
    <property type="entry name" value="Cystine-knot_cytokine"/>
</dbReference>
<evidence type="ECO:0000256" key="3">
    <source>
        <dbReference type="ARBA" id="ARBA00022525"/>
    </source>
</evidence>
<evidence type="ECO:0000313" key="6">
    <source>
        <dbReference type="Ensembl" id="ENSPNAP00000004402.2"/>
    </source>
</evidence>